<evidence type="ECO:0000313" key="2">
    <source>
        <dbReference type="Proteomes" id="UP000266673"/>
    </source>
</evidence>
<protein>
    <submittedName>
        <fullName evidence="1">Uncharacterized protein</fullName>
    </submittedName>
</protein>
<dbReference type="Proteomes" id="UP000266673">
    <property type="component" value="Unassembled WGS sequence"/>
</dbReference>
<dbReference type="EMBL" id="QKWP01001782">
    <property type="protein sequence ID" value="RIB06643.1"/>
    <property type="molecule type" value="Genomic_DNA"/>
</dbReference>
<organism evidence="1 2">
    <name type="scientific">Gigaspora rosea</name>
    <dbReference type="NCBI Taxonomy" id="44941"/>
    <lineage>
        <taxon>Eukaryota</taxon>
        <taxon>Fungi</taxon>
        <taxon>Fungi incertae sedis</taxon>
        <taxon>Mucoromycota</taxon>
        <taxon>Glomeromycotina</taxon>
        <taxon>Glomeromycetes</taxon>
        <taxon>Diversisporales</taxon>
        <taxon>Gigasporaceae</taxon>
        <taxon>Gigaspora</taxon>
    </lineage>
</organism>
<keyword evidence="2" id="KW-1185">Reference proteome</keyword>
<reference evidence="1 2" key="1">
    <citation type="submission" date="2018-06" db="EMBL/GenBank/DDBJ databases">
        <title>Comparative genomics reveals the genomic features of Rhizophagus irregularis, R. cerebriforme, R. diaphanum and Gigaspora rosea, and their symbiotic lifestyle signature.</title>
        <authorList>
            <person name="Morin E."/>
            <person name="San Clemente H."/>
            <person name="Chen E.C.H."/>
            <person name="De La Providencia I."/>
            <person name="Hainaut M."/>
            <person name="Kuo A."/>
            <person name="Kohler A."/>
            <person name="Murat C."/>
            <person name="Tang N."/>
            <person name="Roy S."/>
            <person name="Loubradou J."/>
            <person name="Henrissat B."/>
            <person name="Grigoriev I.V."/>
            <person name="Corradi N."/>
            <person name="Roux C."/>
            <person name="Martin F.M."/>
        </authorList>
    </citation>
    <scope>NUCLEOTIDE SEQUENCE [LARGE SCALE GENOMIC DNA]</scope>
    <source>
        <strain evidence="1 2">DAOM 194757</strain>
    </source>
</reference>
<proteinExistence type="predicted"/>
<gene>
    <name evidence="1" type="ORF">C2G38_2216547</name>
</gene>
<sequence length="61" mass="6932">MAITSNKPAQTLKNEIYEELTYFNNEDIGIIEDDIENDYIEMDDDIQGFSIKSEAEPTGEA</sequence>
<accession>A0A397UH46</accession>
<evidence type="ECO:0000313" key="1">
    <source>
        <dbReference type="EMBL" id="RIB06643.1"/>
    </source>
</evidence>
<comment type="caution">
    <text evidence="1">The sequence shown here is derived from an EMBL/GenBank/DDBJ whole genome shotgun (WGS) entry which is preliminary data.</text>
</comment>
<name>A0A397UH46_9GLOM</name>
<dbReference type="AlphaFoldDB" id="A0A397UH46"/>